<dbReference type="AlphaFoldDB" id="A0A371GQW5"/>
<organism evidence="2 3">
    <name type="scientific">Mucuna pruriens</name>
    <name type="common">Velvet bean</name>
    <name type="synonym">Dolichos pruriens</name>
    <dbReference type="NCBI Taxonomy" id="157652"/>
    <lineage>
        <taxon>Eukaryota</taxon>
        <taxon>Viridiplantae</taxon>
        <taxon>Streptophyta</taxon>
        <taxon>Embryophyta</taxon>
        <taxon>Tracheophyta</taxon>
        <taxon>Spermatophyta</taxon>
        <taxon>Magnoliopsida</taxon>
        <taxon>eudicotyledons</taxon>
        <taxon>Gunneridae</taxon>
        <taxon>Pentapetalae</taxon>
        <taxon>rosids</taxon>
        <taxon>fabids</taxon>
        <taxon>Fabales</taxon>
        <taxon>Fabaceae</taxon>
        <taxon>Papilionoideae</taxon>
        <taxon>50 kb inversion clade</taxon>
        <taxon>NPAAA clade</taxon>
        <taxon>indigoferoid/millettioid clade</taxon>
        <taxon>Phaseoleae</taxon>
        <taxon>Mucuna</taxon>
    </lineage>
</organism>
<evidence type="ECO:0000256" key="1">
    <source>
        <dbReference type="SAM" id="Phobius"/>
    </source>
</evidence>
<dbReference type="EMBL" id="QJKJ01004739">
    <property type="protein sequence ID" value="RDX92922.1"/>
    <property type="molecule type" value="Genomic_DNA"/>
</dbReference>
<feature type="non-terminal residue" evidence="2">
    <location>
        <position position="1"/>
    </location>
</feature>
<proteinExistence type="predicted"/>
<comment type="caution">
    <text evidence="2">The sequence shown here is derived from an EMBL/GenBank/DDBJ whole genome shotgun (WGS) entry which is preliminary data.</text>
</comment>
<gene>
    <name evidence="2" type="ORF">CR513_24890</name>
</gene>
<keyword evidence="1" id="KW-1133">Transmembrane helix</keyword>
<evidence type="ECO:0008006" key="4">
    <source>
        <dbReference type="Google" id="ProtNLM"/>
    </source>
</evidence>
<keyword evidence="1" id="KW-0472">Membrane</keyword>
<keyword evidence="3" id="KW-1185">Reference proteome</keyword>
<dbReference type="InterPro" id="IPR012337">
    <property type="entry name" value="RNaseH-like_sf"/>
</dbReference>
<accession>A0A371GQW5</accession>
<dbReference type="OrthoDB" id="684929at2759"/>
<evidence type="ECO:0000313" key="3">
    <source>
        <dbReference type="Proteomes" id="UP000257109"/>
    </source>
</evidence>
<protein>
    <recommendedName>
        <fullName evidence="4">Integrase catalytic domain-containing protein</fullName>
    </recommendedName>
</protein>
<dbReference type="Proteomes" id="UP000257109">
    <property type="component" value="Unassembled WGS sequence"/>
</dbReference>
<dbReference type="SUPFAM" id="SSF53098">
    <property type="entry name" value="Ribonuclease H-like"/>
    <property type="match status" value="1"/>
</dbReference>
<sequence>MLDKGSSNTGFVISDRKRFHKRINLRRKTFHQDKEEMDYLRALLNSISKPHDSCALTMKGKSSFFIVMFVSFQNIVQHFLLLLLVTISEDKWCISFIDDCITWIFLMKHKLRLWLDNGTKFANLEFFKFLKDNGVIHELVCVNTPK</sequence>
<feature type="transmembrane region" description="Helical" evidence="1">
    <location>
        <begin position="64"/>
        <end position="87"/>
    </location>
</feature>
<reference evidence="2" key="1">
    <citation type="submission" date="2018-05" db="EMBL/GenBank/DDBJ databases">
        <title>Draft genome of Mucuna pruriens seed.</title>
        <authorList>
            <person name="Nnadi N.E."/>
            <person name="Vos R."/>
            <person name="Hasami M.H."/>
            <person name="Devisetty U.K."/>
            <person name="Aguiy J.C."/>
        </authorList>
    </citation>
    <scope>NUCLEOTIDE SEQUENCE [LARGE SCALE GENOMIC DNA]</scope>
    <source>
        <strain evidence="2">JCA_2017</strain>
    </source>
</reference>
<name>A0A371GQW5_MUCPR</name>
<evidence type="ECO:0000313" key="2">
    <source>
        <dbReference type="EMBL" id="RDX92922.1"/>
    </source>
</evidence>
<keyword evidence="1" id="KW-0812">Transmembrane</keyword>